<dbReference type="GO" id="GO:0003700">
    <property type="term" value="F:DNA-binding transcription factor activity"/>
    <property type="evidence" value="ECO:0007669"/>
    <property type="project" value="InterPro"/>
</dbReference>
<dbReference type="GO" id="GO:0043565">
    <property type="term" value="F:sequence-specific DNA binding"/>
    <property type="evidence" value="ECO:0007669"/>
    <property type="project" value="TreeGrafter"/>
</dbReference>
<dbReference type="Pfam" id="PF03466">
    <property type="entry name" value="LysR_substrate"/>
    <property type="match status" value="1"/>
</dbReference>
<evidence type="ECO:0000256" key="1">
    <source>
        <dbReference type="ARBA" id="ARBA00009437"/>
    </source>
</evidence>
<dbReference type="EMBL" id="UGYN01000002">
    <property type="protein sequence ID" value="SUI49764.1"/>
    <property type="molecule type" value="Genomic_DNA"/>
</dbReference>
<dbReference type="InterPro" id="IPR000847">
    <property type="entry name" value="LysR_HTH_N"/>
</dbReference>
<comment type="similarity">
    <text evidence="1">Belongs to the LysR transcriptional regulatory family.</text>
</comment>
<dbReference type="Pfam" id="PF00126">
    <property type="entry name" value="HTH_1"/>
    <property type="match status" value="1"/>
</dbReference>
<evidence type="ECO:0000256" key="2">
    <source>
        <dbReference type="ARBA" id="ARBA00022491"/>
    </source>
</evidence>
<evidence type="ECO:0000259" key="6">
    <source>
        <dbReference type="PROSITE" id="PS50931"/>
    </source>
</evidence>
<dbReference type="AlphaFoldDB" id="A0A379YSW2"/>
<evidence type="ECO:0000256" key="5">
    <source>
        <dbReference type="ARBA" id="ARBA00023163"/>
    </source>
</evidence>
<evidence type="ECO:0000256" key="3">
    <source>
        <dbReference type="ARBA" id="ARBA00023015"/>
    </source>
</evidence>
<dbReference type="InterPro" id="IPR058163">
    <property type="entry name" value="LysR-type_TF_proteobact-type"/>
</dbReference>
<dbReference type="InterPro" id="IPR005119">
    <property type="entry name" value="LysR_subst-bd"/>
</dbReference>
<dbReference type="InterPro" id="IPR036388">
    <property type="entry name" value="WH-like_DNA-bd_sf"/>
</dbReference>
<dbReference type="SUPFAM" id="SSF53850">
    <property type="entry name" value="Periplasmic binding protein-like II"/>
    <property type="match status" value="1"/>
</dbReference>
<keyword evidence="2" id="KW-0678">Repressor</keyword>
<dbReference type="PROSITE" id="PS50931">
    <property type="entry name" value="HTH_LYSR"/>
    <property type="match status" value="1"/>
</dbReference>
<accession>A0A379YSW2</accession>
<dbReference type="SUPFAM" id="SSF46785">
    <property type="entry name" value="Winged helix' DNA-binding domain"/>
    <property type="match status" value="1"/>
</dbReference>
<dbReference type="RefSeq" id="WP_115183070.1">
    <property type="nucleotide sequence ID" value="NZ_CAMKUF010000002.1"/>
</dbReference>
<evidence type="ECO:0000313" key="7">
    <source>
        <dbReference type="EMBL" id="SUI49764.1"/>
    </source>
</evidence>
<dbReference type="Gene3D" id="1.10.10.10">
    <property type="entry name" value="Winged helix-like DNA-binding domain superfamily/Winged helix DNA-binding domain"/>
    <property type="match status" value="1"/>
</dbReference>
<keyword evidence="3" id="KW-0805">Transcription regulation</keyword>
<dbReference type="PANTHER" id="PTHR30537">
    <property type="entry name" value="HTH-TYPE TRANSCRIPTIONAL REGULATOR"/>
    <property type="match status" value="1"/>
</dbReference>
<protein>
    <submittedName>
        <fullName evidence="7">D-malate degradation protein R</fullName>
    </submittedName>
</protein>
<feature type="domain" description="HTH lysR-type" evidence="6">
    <location>
        <begin position="1"/>
        <end position="61"/>
    </location>
</feature>
<dbReference type="InterPro" id="IPR036390">
    <property type="entry name" value="WH_DNA-bd_sf"/>
</dbReference>
<gene>
    <name evidence="7" type="primary">dmlR_4</name>
    <name evidence="7" type="ORF">NCTC11544_01074</name>
</gene>
<dbReference type="Gene3D" id="3.40.190.290">
    <property type="match status" value="1"/>
</dbReference>
<organism evidence="7 8">
    <name type="scientific">Serratia quinivorans</name>
    <dbReference type="NCBI Taxonomy" id="137545"/>
    <lineage>
        <taxon>Bacteria</taxon>
        <taxon>Pseudomonadati</taxon>
        <taxon>Pseudomonadota</taxon>
        <taxon>Gammaproteobacteria</taxon>
        <taxon>Enterobacterales</taxon>
        <taxon>Yersiniaceae</taxon>
        <taxon>Serratia</taxon>
    </lineage>
</organism>
<proteinExistence type="inferred from homology"/>
<dbReference type="CDD" id="cd08474">
    <property type="entry name" value="PBP2_CrgA_like_5"/>
    <property type="match status" value="1"/>
</dbReference>
<dbReference type="PANTHER" id="PTHR30537:SF1">
    <property type="entry name" value="HTH-TYPE TRANSCRIPTIONAL REGULATOR PGRR"/>
    <property type="match status" value="1"/>
</dbReference>
<sequence length="303" mass="33027">MRGSDFAELRAFAVIVEHGSFTRAAAQLGISASALSQTQRNLETRLGVRLLNRTTRSVALTQAGELLLARLSPAMAEIEAAVTQTAALRLQPAGTLRLNASGLAAIHYLAPLLAPFNAHYPDIVVDLSVEDRLVDMVAAGFDAGVRLHERLEKDMVAVALGGEQRMCVVASPAYLARYGTPQTPDALRQHRCLNTRWPTNGSIYRWEFERGGEKQEIAVEGPLIVDEPQVLVRAAADGLGIAYLFESQVAEALNDGRLLPLLAAWTPPFPGFYLYYPANRQMPRPLRAFIDFARQQGPQAIGA</sequence>
<evidence type="ECO:0000256" key="4">
    <source>
        <dbReference type="ARBA" id="ARBA00023125"/>
    </source>
</evidence>
<reference evidence="7 8" key="1">
    <citation type="submission" date="2018-06" db="EMBL/GenBank/DDBJ databases">
        <authorList>
            <consortium name="Pathogen Informatics"/>
            <person name="Doyle S."/>
        </authorList>
    </citation>
    <scope>NUCLEOTIDE SEQUENCE [LARGE SCALE GENOMIC DNA]</scope>
    <source>
        <strain evidence="7 8">NCTC11544</strain>
    </source>
</reference>
<name>A0A379YSW2_9GAMM</name>
<evidence type="ECO:0000313" key="8">
    <source>
        <dbReference type="Proteomes" id="UP000255529"/>
    </source>
</evidence>
<dbReference type="GO" id="GO:0006351">
    <property type="term" value="P:DNA-templated transcription"/>
    <property type="evidence" value="ECO:0007669"/>
    <property type="project" value="TreeGrafter"/>
</dbReference>
<dbReference type="Proteomes" id="UP000255529">
    <property type="component" value="Unassembled WGS sequence"/>
</dbReference>
<keyword evidence="4" id="KW-0238">DNA-binding</keyword>
<keyword evidence="5" id="KW-0804">Transcription</keyword>
<dbReference type="FunFam" id="1.10.10.10:FF:000001">
    <property type="entry name" value="LysR family transcriptional regulator"/>
    <property type="match status" value="1"/>
</dbReference>